<organism evidence="3 4">
    <name type="scientific">Reticulomyxa filosa</name>
    <dbReference type="NCBI Taxonomy" id="46433"/>
    <lineage>
        <taxon>Eukaryota</taxon>
        <taxon>Sar</taxon>
        <taxon>Rhizaria</taxon>
        <taxon>Retaria</taxon>
        <taxon>Foraminifera</taxon>
        <taxon>Monothalamids</taxon>
        <taxon>Reticulomyxidae</taxon>
        <taxon>Reticulomyxa</taxon>
    </lineage>
</organism>
<feature type="compositionally biased region" description="Polar residues" evidence="1">
    <location>
        <begin position="612"/>
        <end position="621"/>
    </location>
</feature>
<dbReference type="AlphaFoldDB" id="X6MZF5"/>
<keyword evidence="2" id="KW-0812">Transmembrane</keyword>
<feature type="transmembrane region" description="Helical" evidence="2">
    <location>
        <begin position="62"/>
        <end position="85"/>
    </location>
</feature>
<dbReference type="EMBL" id="ASPP01014910">
    <property type="protein sequence ID" value="ETO18435.1"/>
    <property type="molecule type" value="Genomic_DNA"/>
</dbReference>
<sequence>TDIWKEVTKATSNNTEDKKVVELLQNTRFKDFRDLIVVCTDLLVYFKDVSFSRTFYPLLQHYIKVLLVLIFFCHIMFIVISFTILPPPFFFFLKKNIVNPQTTLDALLKTTTWGDAPTANAHSLHHLYVQCLRDNPTLCAQVCPSVHLHSFIYLFYFIFFTSKTVLFDWLKQSDMIFSNKLSQGTFLFVFSKQTYTYIYMYIFLENPYLMVDLVSALCSSKSCCDKCFVTFSQMRVCKLPIPVKKLAWTSELKQGEEYDLKVEIIVEEVLLIPEYSSFVIGGCNEMPVAANDQSHTQRPIIAWFDVKWNGWVWLVGVLHCIVNDANGTLRSNPSLHFMCPSSNFDQGSSFVSLLQLLVLCLRNGTNTYYEIAESIDDVMAFEHMKDVHSRKRWTKTHVPFRTSLPQLAFQILKYTWTSNLSWLVPQRSTHAPVVPLETKKLSCYMLQIDLFEFSSLYFFISFISLFVCLFVVYYSNWTRQALKQLMLALDLVELVAKHDPLNFCVKLHELESDSSLLGTGDLRGHPSSSSSSFSLVHGNNKRANDLTKNYLLRMFELVLTHLQQAHPRAEATYPHWSALPMPNLFRSNPALDTTLLMEASSSPASQLILPSPQRNGSMSLLSPTSQQRHQHQQPQGQPQRQTHGQASMQMRSLTKSAVNDGGIHAMAEEKQWSAIQAQVKSFQYLSQSFEHIVRIITTLFQHRELWHNATWKVDLRDYLLFFLRSLPSLRGLETFVTGNLTMYIYIYIYIYIYNTYIYIYIYIYVICVCKINRKTSFTLYESVVQCLSCIAASPHSYFSTCYNDEGVKE</sequence>
<keyword evidence="2" id="KW-1133">Transmembrane helix</keyword>
<accession>X6MZF5</accession>
<reference evidence="3 4" key="1">
    <citation type="journal article" date="2013" name="Curr. Biol.">
        <title>The Genome of the Foraminiferan Reticulomyxa filosa.</title>
        <authorList>
            <person name="Glockner G."/>
            <person name="Hulsmann N."/>
            <person name="Schleicher M."/>
            <person name="Noegel A.A."/>
            <person name="Eichinger L."/>
            <person name="Gallinger C."/>
            <person name="Pawlowski J."/>
            <person name="Sierra R."/>
            <person name="Euteneuer U."/>
            <person name="Pillet L."/>
            <person name="Moustafa A."/>
            <person name="Platzer M."/>
            <person name="Groth M."/>
            <person name="Szafranski K."/>
            <person name="Schliwa M."/>
        </authorList>
    </citation>
    <scope>NUCLEOTIDE SEQUENCE [LARGE SCALE GENOMIC DNA]</scope>
</reference>
<dbReference type="Proteomes" id="UP000023152">
    <property type="component" value="Unassembled WGS sequence"/>
</dbReference>
<evidence type="ECO:0000313" key="3">
    <source>
        <dbReference type="EMBL" id="ETO18435.1"/>
    </source>
</evidence>
<comment type="caution">
    <text evidence="3">The sequence shown here is derived from an EMBL/GenBank/DDBJ whole genome shotgun (WGS) entry which is preliminary data.</text>
</comment>
<feature type="transmembrane region" description="Helical" evidence="2">
    <location>
        <begin position="742"/>
        <end position="765"/>
    </location>
</feature>
<feature type="region of interest" description="Disordered" evidence="1">
    <location>
        <begin position="603"/>
        <end position="649"/>
    </location>
</feature>
<feature type="transmembrane region" description="Helical" evidence="2">
    <location>
        <begin position="455"/>
        <end position="474"/>
    </location>
</feature>
<feature type="compositionally biased region" description="Low complexity" evidence="1">
    <location>
        <begin position="622"/>
        <end position="645"/>
    </location>
</feature>
<keyword evidence="4" id="KW-1185">Reference proteome</keyword>
<name>X6MZF5_RETFI</name>
<proteinExistence type="predicted"/>
<evidence type="ECO:0000256" key="2">
    <source>
        <dbReference type="SAM" id="Phobius"/>
    </source>
</evidence>
<gene>
    <name evidence="3" type="ORF">RFI_18830</name>
</gene>
<protein>
    <submittedName>
        <fullName evidence="3">Uncharacterized protein</fullName>
    </submittedName>
</protein>
<feature type="non-terminal residue" evidence="3">
    <location>
        <position position="1"/>
    </location>
</feature>
<feature type="transmembrane region" description="Helical" evidence="2">
    <location>
        <begin position="151"/>
        <end position="170"/>
    </location>
</feature>
<evidence type="ECO:0000256" key="1">
    <source>
        <dbReference type="SAM" id="MobiDB-lite"/>
    </source>
</evidence>
<keyword evidence="2" id="KW-0472">Membrane</keyword>
<evidence type="ECO:0000313" key="4">
    <source>
        <dbReference type="Proteomes" id="UP000023152"/>
    </source>
</evidence>